<sequence length="166" mass="17248">MGAGAVGQLACAASKVQGAAHVAAIDVDSDRLEFAKKSGWADAIFTLPRVPIGTQFASSDTSGMDEVQGRRAQRAQEDQDGMSAAKARAAEALQHFENDEAKIQAGFDVVLECTGVPSCVALSIFMARPGAKIGLIGMGAFETLRNGKSADGRGVIKVIIENANPK</sequence>
<dbReference type="Proteomes" id="UP000054845">
    <property type="component" value="Unassembled WGS sequence"/>
</dbReference>
<evidence type="ECO:0000313" key="8">
    <source>
        <dbReference type="Proteomes" id="UP000054845"/>
    </source>
</evidence>
<dbReference type="AlphaFoldDB" id="A0A0P1BBJ8"/>
<dbReference type="OrthoDB" id="5363962at2759"/>
<dbReference type="GO" id="GO:0046872">
    <property type="term" value="F:metal ion binding"/>
    <property type="evidence" value="ECO:0007669"/>
    <property type="project" value="UniProtKB-KW"/>
</dbReference>
<evidence type="ECO:0000256" key="4">
    <source>
        <dbReference type="ARBA" id="ARBA00022833"/>
    </source>
</evidence>
<comment type="cofactor">
    <cofactor evidence="1">
        <name>Zn(2+)</name>
        <dbReference type="ChEBI" id="CHEBI:29105"/>
    </cofactor>
</comment>
<dbReference type="GO" id="GO:0003939">
    <property type="term" value="F:L-iditol 2-dehydrogenase (NAD+) activity"/>
    <property type="evidence" value="ECO:0007669"/>
    <property type="project" value="TreeGrafter"/>
</dbReference>
<accession>A0A0P1BBJ8</accession>
<dbReference type="PANTHER" id="PTHR43161">
    <property type="entry name" value="SORBITOL DEHYDROGENASE"/>
    <property type="match status" value="1"/>
</dbReference>
<evidence type="ECO:0000313" key="7">
    <source>
        <dbReference type="EMBL" id="CEH12536.1"/>
    </source>
</evidence>
<evidence type="ECO:0000256" key="3">
    <source>
        <dbReference type="ARBA" id="ARBA00022723"/>
    </source>
</evidence>
<keyword evidence="5" id="KW-0560">Oxidoreductase</keyword>
<evidence type="ECO:0000256" key="6">
    <source>
        <dbReference type="SAM" id="MobiDB-lite"/>
    </source>
</evidence>
<feature type="region of interest" description="Disordered" evidence="6">
    <location>
        <begin position="57"/>
        <end position="81"/>
    </location>
</feature>
<evidence type="ECO:0000256" key="1">
    <source>
        <dbReference type="ARBA" id="ARBA00001947"/>
    </source>
</evidence>
<evidence type="ECO:0000256" key="2">
    <source>
        <dbReference type="ARBA" id="ARBA00008072"/>
    </source>
</evidence>
<reference evidence="8" key="1">
    <citation type="submission" date="2014-09" db="EMBL/GenBank/DDBJ databases">
        <authorList>
            <person name="Sharma Rahul"/>
            <person name="Thines Marco"/>
        </authorList>
    </citation>
    <scope>NUCLEOTIDE SEQUENCE [LARGE SCALE GENOMIC DNA]</scope>
</reference>
<comment type="similarity">
    <text evidence="2">Belongs to the zinc-containing alcohol dehydrogenase family.</text>
</comment>
<dbReference type="Gene3D" id="3.40.50.720">
    <property type="entry name" value="NAD(P)-binding Rossmann-like Domain"/>
    <property type="match status" value="1"/>
</dbReference>
<protein>
    <submittedName>
        <fullName evidence="7">Uncharacterized protein</fullName>
    </submittedName>
</protein>
<dbReference type="SUPFAM" id="SSF51735">
    <property type="entry name" value="NAD(P)-binding Rossmann-fold domains"/>
    <property type="match status" value="1"/>
</dbReference>
<proteinExistence type="inferred from homology"/>
<organism evidence="7 8">
    <name type="scientific">Ceraceosorus bombacis</name>
    <dbReference type="NCBI Taxonomy" id="401625"/>
    <lineage>
        <taxon>Eukaryota</taxon>
        <taxon>Fungi</taxon>
        <taxon>Dikarya</taxon>
        <taxon>Basidiomycota</taxon>
        <taxon>Ustilaginomycotina</taxon>
        <taxon>Exobasidiomycetes</taxon>
        <taxon>Ceraceosorales</taxon>
        <taxon>Ceraceosoraceae</taxon>
        <taxon>Ceraceosorus</taxon>
    </lineage>
</organism>
<dbReference type="InterPro" id="IPR036291">
    <property type="entry name" value="NAD(P)-bd_dom_sf"/>
</dbReference>
<keyword evidence="3" id="KW-0479">Metal-binding</keyword>
<dbReference type="EMBL" id="CCYA01000159">
    <property type="protein sequence ID" value="CEH12536.1"/>
    <property type="molecule type" value="Genomic_DNA"/>
</dbReference>
<keyword evidence="4" id="KW-0862">Zinc</keyword>
<keyword evidence="8" id="KW-1185">Reference proteome</keyword>
<dbReference type="PANTHER" id="PTHR43161:SF25">
    <property type="entry name" value="ALCOHOL DEHYDROGENASE, PUTATIVE (AFU_ORTHOLOGUE AFUA_1G14390)-RELATED"/>
    <property type="match status" value="1"/>
</dbReference>
<name>A0A0P1BBJ8_9BASI</name>
<evidence type="ECO:0000256" key="5">
    <source>
        <dbReference type="ARBA" id="ARBA00023002"/>
    </source>
</evidence>
<dbReference type="STRING" id="401625.A0A0P1BBJ8"/>
<dbReference type="GO" id="GO:0006062">
    <property type="term" value="P:sorbitol catabolic process"/>
    <property type="evidence" value="ECO:0007669"/>
    <property type="project" value="TreeGrafter"/>
</dbReference>